<evidence type="ECO:0000313" key="4">
    <source>
        <dbReference type="Proteomes" id="UP001597023"/>
    </source>
</evidence>
<dbReference type="EMBL" id="JBHTEB010000001">
    <property type="protein sequence ID" value="MFD0315027.1"/>
    <property type="molecule type" value="Genomic_DNA"/>
</dbReference>
<dbReference type="Pfam" id="PF02342">
    <property type="entry name" value="TerD"/>
    <property type="match status" value="1"/>
</dbReference>
<dbReference type="PANTHER" id="PTHR32097:SF4">
    <property type="entry name" value="GENERAL STRESS PROTEIN 16U"/>
    <property type="match status" value="1"/>
</dbReference>
<proteinExistence type="inferred from homology"/>
<dbReference type="InterPro" id="IPR003325">
    <property type="entry name" value="TerD"/>
</dbReference>
<name>A0ABW2W910_9ACTN</name>
<evidence type="ECO:0000313" key="3">
    <source>
        <dbReference type="EMBL" id="MFD0315027.1"/>
    </source>
</evidence>
<dbReference type="RefSeq" id="WP_381607670.1">
    <property type="nucleotide sequence ID" value="NZ_JBHTEB010000001.1"/>
</dbReference>
<keyword evidence="4" id="KW-1185">Reference proteome</keyword>
<evidence type="ECO:0000259" key="2">
    <source>
        <dbReference type="Pfam" id="PF02342"/>
    </source>
</evidence>
<dbReference type="Gene3D" id="2.60.60.30">
    <property type="entry name" value="sav2460 like domains"/>
    <property type="match status" value="1"/>
</dbReference>
<dbReference type="InterPro" id="IPR051324">
    <property type="entry name" value="Stress/Tellurium_Resist"/>
</dbReference>
<gene>
    <name evidence="3" type="ORF">ACFQZ6_12455</name>
</gene>
<dbReference type="PANTHER" id="PTHR32097">
    <property type="entry name" value="CAMP-BINDING PROTEIN 1-RELATED"/>
    <property type="match status" value="1"/>
</dbReference>
<sequence length="707" mass="75171">MTHITKGANTPVPAAELRVVVGRRSVPGGPVVDASALLLDATGKVRGDADLVFYNQPAHPSGAVRHSGTGEDGGQLLDWLEVDLSGVEPAVQRVLIAGSCDGGVFGQVPGLYVRALGAADGAVVAHYDVTDATTETAFVLGEFYRRDGLWKFRAVGQGYASGLAGLATDYGIAVEEPVDTPVPVPAPLPRVAKVDSAPPPPVAAPAFTAPPAGAPAAPAFTAPPPPPPAPAAPVTAPFGPDFQPYTQRGRGNGVVSVAVPLPPGPVIVEAWHQGSGYFAAHTLNRRNKDDELLFNSTLRDFRGRALAWPAPDRPLRLRVEADNDWTVLVQPLSVARGLEAGPPLQGYGPEIVAYHGTAADLDVDVAGDEDGGGYFAIRCREAAHVRDMDEYDLLVNDTDRFRQTVPLPDGPLLLDIEADGHWQLVARPLPVLDQAAAQASGAYTGRGARTVTLVNPAPGRPALLEYAIQDDGALFGHRVSVLDEYDDEEEFLKGTRHGDHGRTVVFRKGEAQVRLRLEDVGDWSLRLLPIEQAPALTGPAEGRGSAVFRYDGPPALLGLARTSTDDDELTTHTVQADGRGRISADTSGRRRPVTGPLWVSHAGYCYVQVATSDHTGWRIEPAHLSGVPVLGARAEGQGYGVVRHTGPETEVMLTHEPRGTIDLPVLWELDERLEPVRRISTASGLQRVPSGYLQIRTAGRWSITPRG</sequence>
<accession>A0ABW2W910</accession>
<comment type="caution">
    <text evidence="3">The sequence shown here is derived from an EMBL/GenBank/DDBJ whole genome shotgun (WGS) entry which is preliminary data.</text>
</comment>
<dbReference type="CDD" id="cd06974">
    <property type="entry name" value="TerD_like"/>
    <property type="match status" value="1"/>
</dbReference>
<evidence type="ECO:0000256" key="1">
    <source>
        <dbReference type="ARBA" id="ARBA00008775"/>
    </source>
</evidence>
<feature type="domain" description="TerD" evidence="2">
    <location>
        <begin position="5"/>
        <end position="170"/>
    </location>
</feature>
<comment type="similarity">
    <text evidence="1">Belongs to the CAPAB/TerDEXZ family.</text>
</comment>
<protein>
    <submittedName>
        <fullName evidence="3">TerD family protein</fullName>
    </submittedName>
</protein>
<dbReference type="Proteomes" id="UP001597023">
    <property type="component" value="Unassembled WGS sequence"/>
</dbReference>
<reference evidence="4" key="1">
    <citation type="journal article" date="2019" name="Int. J. Syst. Evol. Microbiol.">
        <title>The Global Catalogue of Microorganisms (GCM) 10K type strain sequencing project: providing services to taxonomists for standard genome sequencing and annotation.</title>
        <authorList>
            <consortium name="The Broad Institute Genomics Platform"/>
            <consortium name="The Broad Institute Genome Sequencing Center for Infectious Disease"/>
            <person name="Wu L."/>
            <person name="Ma J."/>
        </authorList>
    </citation>
    <scope>NUCLEOTIDE SEQUENCE [LARGE SCALE GENOMIC DNA]</scope>
    <source>
        <strain evidence="4">CGMCC 4.7400</strain>
    </source>
</reference>
<organism evidence="3 4">
    <name type="scientific">Streptomyces flavalbus</name>
    <dbReference type="NCBI Taxonomy" id="2665155"/>
    <lineage>
        <taxon>Bacteria</taxon>
        <taxon>Bacillati</taxon>
        <taxon>Actinomycetota</taxon>
        <taxon>Actinomycetes</taxon>
        <taxon>Kitasatosporales</taxon>
        <taxon>Streptomycetaceae</taxon>
        <taxon>Streptomyces</taxon>
    </lineage>
</organism>